<dbReference type="RefSeq" id="WP_012015729.1">
    <property type="nucleotide sequence ID" value="NC_009380.1"/>
</dbReference>
<protein>
    <submittedName>
        <fullName evidence="1">ThiamineS protein</fullName>
    </submittedName>
</protein>
<dbReference type="EMBL" id="CP000667">
    <property type="protein sequence ID" value="ABP56965.1"/>
    <property type="molecule type" value="Genomic_DNA"/>
</dbReference>
<dbReference type="STRING" id="369723.Strop_4537"/>
<dbReference type="Pfam" id="PF02597">
    <property type="entry name" value="ThiS"/>
    <property type="match status" value="1"/>
</dbReference>
<evidence type="ECO:0000313" key="2">
    <source>
        <dbReference type="Proteomes" id="UP000000235"/>
    </source>
</evidence>
<sequence length="98" mass="10475">MSDLRGPTTDDRPDRMTANLTIRYFAGARAAAGRVEEHLPAGRSLDAVLTDIADRHGERLRAVLGVASFLVDGVNWHDRQAPLPAGTTIDVLPPFAGG</sequence>
<dbReference type="Proteomes" id="UP000000235">
    <property type="component" value="Chromosome"/>
</dbReference>
<dbReference type="InterPro" id="IPR012675">
    <property type="entry name" value="Beta-grasp_dom_sf"/>
</dbReference>
<name>A4XDE9_SALTO</name>
<dbReference type="AlphaFoldDB" id="A4XDE9"/>
<accession>A4XDE9</accession>
<dbReference type="eggNOG" id="COG1977">
    <property type="taxonomic scope" value="Bacteria"/>
</dbReference>
<reference evidence="2" key="1">
    <citation type="journal article" date="2007" name="Proc. Natl. Acad. Sci. U.S.A.">
        <title>Genome sequencing reveals complex secondary metabolome in the marine actinomycete Salinispora tropica.</title>
        <authorList>
            <person name="Udwary D.W."/>
            <person name="Zeigler L."/>
            <person name="Asolkar R.N."/>
            <person name="Singan V."/>
            <person name="Lapidus A."/>
            <person name="Fenical W."/>
            <person name="Jensen P.R."/>
            <person name="Moore B.S."/>
        </authorList>
    </citation>
    <scope>NUCLEOTIDE SEQUENCE [LARGE SCALE GENOMIC DNA]</scope>
    <source>
        <strain evidence="2">ATCC BAA-916 / DSM 44818 / CNB-440</strain>
    </source>
</reference>
<dbReference type="HOGENOM" id="CLU_114601_2_2_11"/>
<dbReference type="PATRIC" id="fig|369723.5.peg.4691"/>
<dbReference type="CDD" id="cd17040">
    <property type="entry name" value="Ubl_MoaD_like"/>
    <property type="match status" value="1"/>
</dbReference>
<gene>
    <name evidence="1" type="ordered locus">Strop_4537</name>
</gene>
<dbReference type="Gene3D" id="3.10.20.30">
    <property type="match status" value="1"/>
</dbReference>
<dbReference type="InterPro" id="IPR016155">
    <property type="entry name" value="Mopterin_synth/thiamin_S_b"/>
</dbReference>
<dbReference type="SUPFAM" id="SSF54285">
    <property type="entry name" value="MoaD/ThiS"/>
    <property type="match status" value="1"/>
</dbReference>
<dbReference type="InterPro" id="IPR003749">
    <property type="entry name" value="ThiS/MoaD-like"/>
</dbReference>
<evidence type="ECO:0000313" key="1">
    <source>
        <dbReference type="EMBL" id="ABP56965.1"/>
    </source>
</evidence>
<dbReference type="KEGG" id="stp:Strop_4537"/>
<organism evidence="1 2">
    <name type="scientific">Salinispora tropica (strain ATCC BAA-916 / DSM 44818 / JCM 13857 / NBRC 105044 / CNB-440)</name>
    <dbReference type="NCBI Taxonomy" id="369723"/>
    <lineage>
        <taxon>Bacteria</taxon>
        <taxon>Bacillati</taxon>
        <taxon>Actinomycetota</taxon>
        <taxon>Actinomycetes</taxon>
        <taxon>Micromonosporales</taxon>
        <taxon>Micromonosporaceae</taxon>
        <taxon>Salinispora</taxon>
    </lineage>
</organism>
<keyword evidence="2" id="KW-1185">Reference proteome</keyword>
<proteinExistence type="predicted"/>